<organism evidence="1 2">
    <name type="scientific">Prescottella agglutinans</name>
    <dbReference type="NCBI Taxonomy" id="1644129"/>
    <lineage>
        <taxon>Bacteria</taxon>
        <taxon>Bacillati</taxon>
        <taxon>Actinomycetota</taxon>
        <taxon>Actinomycetes</taxon>
        <taxon>Mycobacteriales</taxon>
        <taxon>Nocardiaceae</taxon>
        <taxon>Prescottella</taxon>
    </lineage>
</organism>
<dbReference type="Proteomes" id="UP001160334">
    <property type="component" value="Unassembled WGS sequence"/>
</dbReference>
<dbReference type="EMBL" id="JARXVC010000002">
    <property type="protein sequence ID" value="MDH6279495.1"/>
    <property type="molecule type" value="Genomic_DNA"/>
</dbReference>
<comment type="caution">
    <text evidence="1">The sequence shown here is derived from an EMBL/GenBank/DDBJ whole genome shotgun (WGS) entry which is preliminary data.</text>
</comment>
<evidence type="ECO:0000313" key="1">
    <source>
        <dbReference type="EMBL" id="MDH6279495.1"/>
    </source>
</evidence>
<reference evidence="1 2" key="1">
    <citation type="submission" date="2023-04" db="EMBL/GenBank/DDBJ databases">
        <title>Forest soil microbial communities from Buena Vista Peninsula, Colon Province, Panama.</title>
        <authorList>
            <person name="Bouskill N."/>
        </authorList>
    </citation>
    <scope>NUCLEOTIDE SEQUENCE [LARGE SCALE GENOMIC DNA]</scope>
    <source>
        <strain evidence="1 2">CFH S0262</strain>
    </source>
</reference>
<keyword evidence="2" id="KW-1185">Reference proteome</keyword>
<proteinExistence type="predicted"/>
<dbReference type="RefSeq" id="WP_280758897.1">
    <property type="nucleotide sequence ID" value="NZ_JARXVC010000002.1"/>
</dbReference>
<name>A0ABT6M5C5_9NOCA</name>
<protein>
    <submittedName>
        <fullName evidence="1">Uncharacterized protein</fullName>
    </submittedName>
</protein>
<gene>
    <name evidence="1" type="ORF">M2280_000704</name>
</gene>
<accession>A0ABT6M5C5</accession>
<sequence>MTRRQDNEIPQKPITSLRPARTLVVARNLADGQAFVRGKTLINPLVVTHTEQLGGIRFHRALIMCTPTANLNPRYTEIRAAIAAKVNPQPAHGEGAA</sequence>
<evidence type="ECO:0000313" key="2">
    <source>
        <dbReference type="Proteomes" id="UP001160334"/>
    </source>
</evidence>